<feature type="transmembrane region" description="Helical" evidence="1">
    <location>
        <begin position="74"/>
        <end position="92"/>
    </location>
</feature>
<feature type="transmembrane region" description="Helical" evidence="1">
    <location>
        <begin position="98"/>
        <end position="119"/>
    </location>
</feature>
<proteinExistence type="predicted"/>
<evidence type="ECO:0000256" key="1">
    <source>
        <dbReference type="SAM" id="Phobius"/>
    </source>
</evidence>
<protein>
    <submittedName>
        <fullName evidence="2">Uncharacterized protein</fullName>
    </submittedName>
</protein>
<dbReference type="Proteomes" id="UP000595140">
    <property type="component" value="Unassembled WGS sequence"/>
</dbReference>
<reference evidence="2 3" key="1">
    <citation type="submission" date="2018-04" db="EMBL/GenBank/DDBJ databases">
        <authorList>
            <person name="Vogel A."/>
        </authorList>
    </citation>
    <scope>NUCLEOTIDE SEQUENCE [LARGE SCALE GENOMIC DNA]</scope>
</reference>
<organism evidence="2 3">
    <name type="scientific">Cuscuta campestris</name>
    <dbReference type="NCBI Taxonomy" id="132261"/>
    <lineage>
        <taxon>Eukaryota</taxon>
        <taxon>Viridiplantae</taxon>
        <taxon>Streptophyta</taxon>
        <taxon>Embryophyta</taxon>
        <taxon>Tracheophyta</taxon>
        <taxon>Spermatophyta</taxon>
        <taxon>Magnoliopsida</taxon>
        <taxon>eudicotyledons</taxon>
        <taxon>Gunneridae</taxon>
        <taxon>Pentapetalae</taxon>
        <taxon>asterids</taxon>
        <taxon>lamiids</taxon>
        <taxon>Solanales</taxon>
        <taxon>Convolvulaceae</taxon>
        <taxon>Cuscuteae</taxon>
        <taxon>Cuscuta</taxon>
        <taxon>Cuscuta subgen. Grammica</taxon>
        <taxon>Cuscuta sect. Cleistogrammica</taxon>
    </lineage>
</organism>
<keyword evidence="3" id="KW-1185">Reference proteome</keyword>
<keyword evidence="1" id="KW-0472">Membrane</keyword>
<sequence>MGKRFIRFRCVLFHASPTLSSIQFLFEPSTLYYHQPPQRNRIRLAFLLPQFAGQPGHDTWKCLMPFNVEDKQEGLYVPTDGVVAVGGIVALAVSTVGIAVRATVILTVVVLPLTGVVMAEYDIPKSVDKVTDADGKQAHSPILIDTIKLFDLVAVVKTDHLVSLRATTSVKRIVSSFHHFVARAKMVAGSKGGLFLWFSILSPVIKHEWEPPP</sequence>
<dbReference type="AlphaFoldDB" id="A0A484KUD0"/>
<keyword evidence="1" id="KW-0812">Transmembrane</keyword>
<evidence type="ECO:0000313" key="3">
    <source>
        <dbReference type="Proteomes" id="UP000595140"/>
    </source>
</evidence>
<evidence type="ECO:0000313" key="2">
    <source>
        <dbReference type="EMBL" id="VFQ66809.1"/>
    </source>
</evidence>
<accession>A0A484KUD0</accession>
<name>A0A484KUD0_9ASTE</name>
<keyword evidence="1" id="KW-1133">Transmembrane helix</keyword>
<dbReference type="EMBL" id="OOIL02000560">
    <property type="protein sequence ID" value="VFQ66809.1"/>
    <property type="molecule type" value="Genomic_DNA"/>
</dbReference>
<gene>
    <name evidence="2" type="ORF">CCAM_LOCUS8585</name>
</gene>